<dbReference type="Proteomes" id="UP000752012">
    <property type="component" value="Unassembled WGS sequence"/>
</dbReference>
<dbReference type="EMBL" id="JAATHJ010000074">
    <property type="protein sequence ID" value="NJP39420.1"/>
    <property type="molecule type" value="Genomic_DNA"/>
</dbReference>
<protein>
    <submittedName>
        <fullName evidence="1">Transposase</fullName>
    </submittedName>
</protein>
<dbReference type="PANTHER" id="PTHR34614">
    <property type="match status" value="1"/>
</dbReference>
<accession>A0A969PTV6</accession>
<organism evidence="1 2">
    <name type="scientific">Alkalicoccus luteus</name>
    <dbReference type="NCBI Taxonomy" id="1237094"/>
    <lineage>
        <taxon>Bacteria</taxon>
        <taxon>Bacillati</taxon>
        <taxon>Bacillota</taxon>
        <taxon>Bacilli</taxon>
        <taxon>Bacillales</taxon>
        <taxon>Bacillaceae</taxon>
        <taxon>Alkalicoccus</taxon>
    </lineage>
</organism>
<comment type="caution">
    <text evidence="1">The sequence shown here is derived from an EMBL/GenBank/DDBJ whole genome shotgun (WGS) entry which is preliminary data.</text>
</comment>
<dbReference type="AlphaFoldDB" id="A0A969PTV6"/>
<gene>
    <name evidence="1" type="ORF">HCN83_17810</name>
</gene>
<evidence type="ECO:0000313" key="1">
    <source>
        <dbReference type="EMBL" id="NJP39420.1"/>
    </source>
</evidence>
<proteinExistence type="predicted"/>
<sequence length="283" mass="32533">MYIRRVTRKNKNGTTTSYLQLAHNEWDPKAKYAKAKVIYSFGREDQVDRAVLERLASSISRFLSPEAALQSKETVGEVASFLFQSSKSVGSLWLLDQLWKKLGMEEVIQACFSSRQHEMDIERLLFTMVANRAVSPASKFSLTSWVEEDVYVPGVETVQPHQLYRVMDELLDVRAELEKNVFYAVSDLLNLEVDLLYFDTTSSYFEVSPDEVSEDETFRKQGYSKDKRPDLLQTVIGLAVTREGIPIRVWEWPGNTMDMTVIEQVKQDLIGWKLGRVIQVADR</sequence>
<keyword evidence="2" id="KW-1185">Reference proteome</keyword>
<evidence type="ECO:0000313" key="2">
    <source>
        <dbReference type="Proteomes" id="UP000752012"/>
    </source>
</evidence>
<dbReference type="PANTHER" id="PTHR34614:SF2">
    <property type="entry name" value="TRANSPOSASE IS4-LIKE DOMAIN-CONTAINING PROTEIN"/>
    <property type="match status" value="1"/>
</dbReference>
<feature type="non-terminal residue" evidence="1">
    <location>
        <position position="283"/>
    </location>
</feature>
<name>A0A969PTV6_9BACI</name>
<reference evidence="1 2" key="1">
    <citation type="submission" date="2020-03" db="EMBL/GenBank/DDBJ databases">
        <title>Assessment of the enzymatic potential of alkaline-tolerant lipase obtained from Bacillus luteus H11 (technogenic soil) for the bioremediation of saline soils contaminated with petroleum substances.</title>
        <authorList>
            <person name="Kalwasinska A."/>
        </authorList>
    </citation>
    <scope>NUCLEOTIDE SEQUENCE [LARGE SCALE GENOMIC DNA]</scope>
    <source>
        <strain evidence="1 2">H11</strain>
    </source>
</reference>
<dbReference type="RefSeq" id="WP_425483642.1">
    <property type="nucleotide sequence ID" value="NZ_JAATHJ010000074.1"/>
</dbReference>